<dbReference type="InterPro" id="IPR002347">
    <property type="entry name" value="SDR_fam"/>
</dbReference>
<dbReference type="Gene3D" id="3.40.50.720">
    <property type="entry name" value="NAD(P)-binding Rossmann-like Domain"/>
    <property type="match status" value="1"/>
</dbReference>
<evidence type="ECO:0000313" key="3">
    <source>
        <dbReference type="EMBL" id="MCF4097831.1"/>
    </source>
</evidence>
<comment type="caution">
    <text evidence="3">The sequence shown here is derived from an EMBL/GenBank/DDBJ whole genome shotgun (WGS) entry which is preliminary data.</text>
</comment>
<dbReference type="EMBL" id="JAKGTI010000001">
    <property type="protein sequence ID" value="MCF4097831.1"/>
    <property type="molecule type" value="Genomic_DNA"/>
</dbReference>
<evidence type="ECO:0000256" key="2">
    <source>
        <dbReference type="ARBA" id="ARBA00023002"/>
    </source>
</evidence>
<dbReference type="PANTHER" id="PTHR44196">
    <property type="entry name" value="DEHYDROGENASE/REDUCTASE SDR FAMILY MEMBER 7B"/>
    <property type="match status" value="1"/>
</dbReference>
<dbReference type="SUPFAM" id="SSF51735">
    <property type="entry name" value="NAD(P)-binding Rossmann-fold domains"/>
    <property type="match status" value="1"/>
</dbReference>
<dbReference type="Proteomes" id="UP001201217">
    <property type="component" value="Unassembled WGS sequence"/>
</dbReference>
<dbReference type="PRINTS" id="PR00081">
    <property type="entry name" value="GDHRDH"/>
</dbReference>
<name>A0ABS9E8P6_9HYPH</name>
<sequence length="249" mass="26976">MGFDFSGCKALVTGGARGIGLEISKLLIARGAQLIVVGRNEDDLRRLQQQFPQAVTPYASDLAEAKAVDQLIEHLLTNHPDLNVLINNAARQVEMNVLAGDAPRNIADGRDEIALNLDALISLSLGLLPQFARQERALICNISTGLAIAPKAASPVYCATKAWVRHFTRAIRYQCEDEAPQVQISEAVMALVDTEMTRGRGTGKISPQQAALEVVNGLAKGRNEIWVGKAKLLRFLNLLAPPIAARILR</sequence>
<dbReference type="PANTHER" id="PTHR44196:SF1">
    <property type="entry name" value="DEHYDROGENASE_REDUCTASE SDR FAMILY MEMBER 7B"/>
    <property type="match status" value="1"/>
</dbReference>
<keyword evidence="2" id="KW-0560">Oxidoreductase</keyword>
<reference evidence="3 4" key="1">
    <citation type="submission" date="2022-01" db="EMBL/GenBank/DDBJ databases">
        <title>Maritalea mediterranea sp. nov., isolated from marine plastic residues from the Malva-rosa beach (Valencia, Spain).</title>
        <authorList>
            <person name="Vidal-Verdu A."/>
            <person name="Molina-Menor E."/>
            <person name="Pascual J."/>
            <person name="Pereto J."/>
            <person name="Porcar M."/>
        </authorList>
    </citation>
    <scope>NUCLEOTIDE SEQUENCE [LARGE SCALE GENOMIC DNA]</scope>
    <source>
        <strain evidence="3 4">P4.10X</strain>
    </source>
</reference>
<dbReference type="InterPro" id="IPR036291">
    <property type="entry name" value="NAD(P)-bd_dom_sf"/>
</dbReference>
<dbReference type="RefSeq" id="WP_236113376.1">
    <property type="nucleotide sequence ID" value="NZ_JAKGTI010000001.1"/>
</dbReference>
<keyword evidence="4" id="KW-1185">Reference proteome</keyword>
<dbReference type="Pfam" id="PF00106">
    <property type="entry name" value="adh_short"/>
    <property type="match status" value="1"/>
</dbReference>
<accession>A0ABS9E8P6</accession>
<gene>
    <name evidence="3" type="ORF">L1I42_04945</name>
</gene>
<protein>
    <submittedName>
        <fullName evidence="3">SDR family NAD(P)-dependent oxidoreductase</fullName>
    </submittedName>
</protein>
<comment type="similarity">
    <text evidence="1">Belongs to the short-chain dehydrogenases/reductases (SDR) family.</text>
</comment>
<organism evidence="3 4">
    <name type="scientific">Maritalea mediterranea</name>
    <dbReference type="NCBI Taxonomy" id="2909667"/>
    <lineage>
        <taxon>Bacteria</taxon>
        <taxon>Pseudomonadati</taxon>
        <taxon>Pseudomonadota</taxon>
        <taxon>Alphaproteobacteria</taxon>
        <taxon>Hyphomicrobiales</taxon>
        <taxon>Devosiaceae</taxon>
        <taxon>Maritalea</taxon>
    </lineage>
</organism>
<evidence type="ECO:0000256" key="1">
    <source>
        <dbReference type="ARBA" id="ARBA00006484"/>
    </source>
</evidence>
<proteinExistence type="inferred from homology"/>
<evidence type="ECO:0000313" key="4">
    <source>
        <dbReference type="Proteomes" id="UP001201217"/>
    </source>
</evidence>